<dbReference type="Proteomes" id="UP001642540">
    <property type="component" value="Unassembled WGS sequence"/>
</dbReference>
<sequence length="565" mass="65598">MSYLRNTRDACGRYPKKPNESEENASFDDDTSIPLQDQIDNLRAKISLKEKYNKALQEEVSETNAGAATMIADLGVQNQKYREDLQHELRAEQFAVKKALRSYRLFQLAVLEKDADSVINWLDDKIFDACKTLNEGLHRLRLMQNKLQESEMQVYYMESCPVPGTEPWERKAEEDRIALESAIENTKATRDAVKLLSNKYHEILVYLKGERGKWPHIMQSMERTLNQLRNELAGLETMLDDAIRFRDEAAEKLKLVEEEASANRKQRRGQMNKMKKSVEKALEANTAKYLLKERTPSTARVTGAQETSSLFGADSQMLQQKMQEMKVKQSQVQDYEERATKLVNIMRVPDLRYCPKRLMTVRKVAEVLKNEFALKEEMKQCLLKHKYRMQLILEYFRYTGIQREEEFSQKCHEKEDAVVEKEHEGQAKEREMHSKGSIACDLRFALVSIDELFNQGKKKVGRSKEEDIRLLMKKLLEKVKGLVENVNGLRSEFPEGSQPQRSYAPYVKMNVPSRYVRVGGLEEVEVDDDSDPDADLIDSKVPNREELKVKSDKFYQQALLRKGIR</sequence>
<dbReference type="InterPro" id="IPR033192">
    <property type="entry name" value="ODAD3"/>
</dbReference>
<evidence type="ECO:0000256" key="1">
    <source>
        <dbReference type="SAM" id="Coils"/>
    </source>
</evidence>
<dbReference type="PANTHER" id="PTHR46518:SF1">
    <property type="entry name" value="OUTER DYNEIN ARM-DOCKING COMPLEX SUBUNIT 3"/>
    <property type="match status" value="1"/>
</dbReference>
<feature type="region of interest" description="Disordered" evidence="2">
    <location>
        <begin position="1"/>
        <end position="33"/>
    </location>
</feature>
<feature type="compositionally biased region" description="Basic and acidic residues" evidence="2">
    <location>
        <begin position="1"/>
        <end position="11"/>
    </location>
</feature>
<keyword evidence="4" id="KW-1185">Reference proteome</keyword>
<organism evidence="3 4">
    <name type="scientific">Orchesella dallaii</name>
    <dbReference type="NCBI Taxonomy" id="48710"/>
    <lineage>
        <taxon>Eukaryota</taxon>
        <taxon>Metazoa</taxon>
        <taxon>Ecdysozoa</taxon>
        <taxon>Arthropoda</taxon>
        <taxon>Hexapoda</taxon>
        <taxon>Collembola</taxon>
        <taxon>Entomobryomorpha</taxon>
        <taxon>Entomobryoidea</taxon>
        <taxon>Orchesellidae</taxon>
        <taxon>Orchesellinae</taxon>
        <taxon>Orchesella</taxon>
    </lineage>
</organism>
<accession>A0ABP1QK30</accession>
<dbReference type="PANTHER" id="PTHR46518">
    <property type="entry name" value="COILED-COIL DOMAIN-CONTAINING PROTEIN 151"/>
    <property type="match status" value="1"/>
</dbReference>
<evidence type="ECO:0000313" key="3">
    <source>
        <dbReference type="EMBL" id="CAL8103796.1"/>
    </source>
</evidence>
<feature type="coiled-coil region" evidence="1">
    <location>
        <begin position="218"/>
        <end position="266"/>
    </location>
</feature>
<keyword evidence="1" id="KW-0175">Coiled coil</keyword>
<reference evidence="3 4" key="1">
    <citation type="submission" date="2024-08" db="EMBL/GenBank/DDBJ databases">
        <authorList>
            <person name="Cucini C."/>
            <person name="Frati F."/>
        </authorList>
    </citation>
    <scope>NUCLEOTIDE SEQUENCE [LARGE SCALE GENOMIC DNA]</scope>
</reference>
<evidence type="ECO:0000313" key="4">
    <source>
        <dbReference type="Proteomes" id="UP001642540"/>
    </source>
</evidence>
<protein>
    <submittedName>
        <fullName evidence="3">Uncharacterized protein</fullName>
    </submittedName>
</protein>
<dbReference type="EMBL" id="CAXLJM020000035">
    <property type="protein sequence ID" value="CAL8103796.1"/>
    <property type="molecule type" value="Genomic_DNA"/>
</dbReference>
<gene>
    <name evidence="3" type="ORF">ODALV1_LOCUS11555</name>
</gene>
<comment type="caution">
    <text evidence="3">The sequence shown here is derived from an EMBL/GenBank/DDBJ whole genome shotgun (WGS) entry which is preliminary data.</text>
</comment>
<name>A0ABP1QK30_9HEXA</name>
<proteinExistence type="predicted"/>
<evidence type="ECO:0000256" key="2">
    <source>
        <dbReference type="SAM" id="MobiDB-lite"/>
    </source>
</evidence>
<feature type="compositionally biased region" description="Acidic residues" evidence="2">
    <location>
        <begin position="21"/>
        <end position="31"/>
    </location>
</feature>